<comment type="caution">
    <text evidence="2">The sequence shown here is derived from an EMBL/GenBank/DDBJ whole genome shotgun (WGS) entry which is preliminary data.</text>
</comment>
<feature type="transmembrane region" description="Helical" evidence="1">
    <location>
        <begin position="150"/>
        <end position="173"/>
    </location>
</feature>
<organism evidence="2 3">
    <name type="scientific">Rubneribacter badeniensis</name>
    <dbReference type="NCBI Taxonomy" id="2070688"/>
    <lineage>
        <taxon>Bacteria</taxon>
        <taxon>Bacillati</taxon>
        <taxon>Actinomycetota</taxon>
        <taxon>Coriobacteriia</taxon>
        <taxon>Eggerthellales</taxon>
        <taxon>Eggerthellaceae</taxon>
        <taxon>Rubneribacter</taxon>
    </lineage>
</organism>
<dbReference type="EMBL" id="PPEL01000050">
    <property type="protein sequence ID" value="PNV65067.1"/>
    <property type="molecule type" value="Genomic_DNA"/>
</dbReference>
<feature type="transmembrane region" description="Helical" evidence="1">
    <location>
        <begin position="82"/>
        <end position="100"/>
    </location>
</feature>
<feature type="transmembrane region" description="Helical" evidence="1">
    <location>
        <begin position="228"/>
        <end position="245"/>
    </location>
</feature>
<feature type="transmembrane region" description="Helical" evidence="1">
    <location>
        <begin position="336"/>
        <end position="359"/>
    </location>
</feature>
<sequence length="368" mass="41811">MMGFLLTAASIAAGLIKRNSKVVAFIVLVVMWILMGCNTYNDDYDGSEFVFENYSVQIAGAGQTFGYQLLIAAAHTIGLSYLQFRMILSIIGLLCVFAFINRYTGYVAFVLVMYIICPFFYDIVQFRFFLASSIAIFGLIFLIEKRRFGTLLFVVFACVGISIHTACALYLLFLTTALDERKCMVLNLAIAFAFLFGVYSGLLAPLASYFVDASKFEVYFEASARFGYLQYWAVFALIMLLFWSISSRRKKKERKAILGPAFASEEGCCDRRTQFVEFSMKARFLLVPYLALLPLSVQNFYRLIRSMLPMVYLFFTIVLFERPAESRGMNAKLEKAMFVLWVGANALIVQAGVWDLVIVTELTENLFW</sequence>
<keyword evidence="3" id="KW-1185">Reference proteome</keyword>
<keyword evidence="1" id="KW-1133">Transmembrane helix</keyword>
<evidence type="ECO:0000313" key="3">
    <source>
        <dbReference type="Proteomes" id="UP000236488"/>
    </source>
</evidence>
<proteinExistence type="predicted"/>
<feature type="transmembrane region" description="Helical" evidence="1">
    <location>
        <begin position="106"/>
        <end position="121"/>
    </location>
</feature>
<name>A0A2K2U423_9ACTN</name>
<evidence type="ECO:0000313" key="2">
    <source>
        <dbReference type="EMBL" id="PNV65067.1"/>
    </source>
</evidence>
<feature type="transmembrane region" description="Helical" evidence="1">
    <location>
        <begin position="22"/>
        <end position="40"/>
    </location>
</feature>
<dbReference type="RefSeq" id="WP_103263028.1">
    <property type="nucleotide sequence ID" value="NZ_PPEL01000050.1"/>
</dbReference>
<evidence type="ECO:0000256" key="1">
    <source>
        <dbReference type="SAM" id="Phobius"/>
    </source>
</evidence>
<accession>A0A2K2U423</accession>
<protein>
    <recommendedName>
        <fullName evidence="4">EpsG family protein</fullName>
    </recommendedName>
</protein>
<dbReference type="Pfam" id="PF14897">
    <property type="entry name" value="EpsG"/>
    <property type="match status" value="1"/>
</dbReference>
<dbReference type="Proteomes" id="UP000236488">
    <property type="component" value="Unassembled WGS sequence"/>
</dbReference>
<dbReference type="AlphaFoldDB" id="A0A2K2U423"/>
<evidence type="ECO:0008006" key="4">
    <source>
        <dbReference type="Google" id="ProtNLM"/>
    </source>
</evidence>
<gene>
    <name evidence="2" type="ORF">C2L80_08635</name>
</gene>
<keyword evidence="1" id="KW-0812">Transmembrane</keyword>
<dbReference type="InterPro" id="IPR049458">
    <property type="entry name" value="EpsG-like"/>
</dbReference>
<feature type="transmembrane region" description="Helical" evidence="1">
    <location>
        <begin position="185"/>
        <end position="208"/>
    </location>
</feature>
<reference evidence="2 3" key="1">
    <citation type="journal article" date="2018" name="Int. J. Syst. Evol. Microbiol.">
        <title>Rubneribacter badeniensis gen. nov., sp. nov. and Enteroscipio rubneri gen. nov., sp. nov., new members of the Eggerthellaceae isolated from human faeces.</title>
        <authorList>
            <person name="Danylec N."/>
            <person name="Gobl A."/>
            <person name="Stoll D.A."/>
            <person name="Hetzer B."/>
            <person name="Kulling S.E."/>
            <person name="Huch M."/>
        </authorList>
    </citation>
    <scope>NUCLEOTIDE SEQUENCE [LARGE SCALE GENOMIC DNA]</scope>
    <source>
        <strain evidence="2 3">ResAG-85</strain>
    </source>
</reference>
<keyword evidence="1" id="KW-0472">Membrane</keyword>